<accession>A0AAC8Q9I4</accession>
<sequence length="88" mass="9224">MTVCPRHRAHPALTASARATRVSTARESPSRMTPARASSRFLPPGSRGRSTCAGRHRAAPAWAPRSTSSSRTRAPTSSSATPNTAAGR</sequence>
<proteinExistence type="predicted"/>
<reference evidence="2 3" key="1">
    <citation type="submission" date="2015-05" db="EMBL/GenBank/DDBJ databases">
        <title>Genome assembly of Archangium gephyra DSM 2261.</title>
        <authorList>
            <person name="Sharma G."/>
            <person name="Subramanian S."/>
        </authorList>
    </citation>
    <scope>NUCLEOTIDE SEQUENCE [LARGE SCALE GENOMIC DNA]</scope>
    <source>
        <strain evidence="2 3">DSM 2261</strain>
    </source>
</reference>
<name>A0AAC8Q9I4_9BACT</name>
<protein>
    <submittedName>
        <fullName evidence="2">Uncharacterized protein</fullName>
    </submittedName>
</protein>
<feature type="compositionally biased region" description="Basic residues" evidence="1">
    <location>
        <begin position="1"/>
        <end position="10"/>
    </location>
</feature>
<feature type="region of interest" description="Disordered" evidence="1">
    <location>
        <begin position="1"/>
        <end position="88"/>
    </location>
</feature>
<evidence type="ECO:0000256" key="1">
    <source>
        <dbReference type="SAM" id="MobiDB-lite"/>
    </source>
</evidence>
<evidence type="ECO:0000313" key="2">
    <source>
        <dbReference type="EMBL" id="AKJ03254.1"/>
    </source>
</evidence>
<gene>
    <name evidence="2" type="ORF">AA314_04880</name>
</gene>
<dbReference type="EMBL" id="CP011509">
    <property type="protein sequence ID" value="AKJ03254.1"/>
    <property type="molecule type" value="Genomic_DNA"/>
</dbReference>
<feature type="compositionally biased region" description="Low complexity" evidence="1">
    <location>
        <begin position="12"/>
        <end position="27"/>
    </location>
</feature>
<evidence type="ECO:0000313" key="3">
    <source>
        <dbReference type="Proteomes" id="UP000035579"/>
    </source>
</evidence>
<dbReference type="AlphaFoldDB" id="A0AAC8Q9I4"/>
<dbReference type="KEGG" id="age:AA314_04880"/>
<dbReference type="Proteomes" id="UP000035579">
    <property type="component" value="Chromosome"/>
</dbReference>
<feature type="compositionally biased region" description="Low complexity" evidence="1">
    <location>
        <begin position="59"/>
        <end position="88"/>
    </location>
</feature>
<organism evidence="2 3">
    <name type="scientific">Archangium gephyra</name>
    <dbReference type="NCBI Taxonomy" id="48"/>
    <lineage>
        <taxon>Bacteria</taxon>
        <taxon>Pseudomonadati</taxon>
        <taxon>Myxococcota</taxon>
        <taxon>Myxococcia</taxon>
        <taxon>Myxococcales</taxon>
        <taxon>Cystobacterineae</taxon>
        <taxon>Archangiaceae</taxon>
        <taxon>Archangium</taxon>
    </lineage>
</organism>